<comment type="catalytic activity">
    <reaction evidence="3">
        <text>D-glyceraldehyde 3-phosphate = dihydroxyacetone phosphate</text>
        <dbReference type="Rhea" id="RHEA:18585"/>
        <dbReference type="ChEBI" id="CHEBI:57642"/>
        <dbReference type="ChEBI" id="CHEBI:59776"/>
        <dbReference type="EC" id="5.3.1.1"/>
    </reaction>
</comment>
<dbReference type="InterPro" id="IPR013785">
    <property type="entry name" value="Aldolase_TIM"/>
</dbReference>
<keyword evidence="2 3" id="KW-0413">Isomerase</keyword>
<dbReference type="PANTHER" id="PTHR21139">
    <property type="entry name" value="TRIOSEPHOSPHATE ISOMERASE"/>
    <property type="match status" value="1"/>
</dbReference>
<evidence type="ECO:0000313" key="4">
    <source>
        <dbReference type="EMBL" id="TSC94685.1"/>
    </source>
</evidence>
<gene>
    <name evidence="4" type="ORF">Athens101428_200</name>
</gene>
<evidence type="ECO:0000256" key="1">
    <source>
        <dbReference type="ARBA" id="ARBA00007422"/>
    </source>
</evidence>
<comment type="subcellular location">
    <subcellularLocation>
        <location evidence="3">Cytoplasm</location>
    </subcellularLocation>
</comment>
<dbReference type="GO" id="GO:0046166">
    <property type="term" value="P:glyceraldehyde-3-phosphate biosynthetic process"/>
    <property type="evidence" value="ECO:0007669"/>
    <property type="project" value="TreeGrafter"/>
</dbReference>
<reference evidence="4 5" key="1">
    <citation type="submission" date="2017-07" db="EMBL/GenBank/DDBJ databases">
        <title>Mechanisms for carbon and nitrogen cycling indicate functional differentiation within the Candidate Phyla Radiation.</title>
        <authorList>
            <person name="Danczak R.E."/>
            <person name="Johnston M.D."/>
            <person name="Kenah C."/>
            <person name="Slattery M."/>
            <person name="Wrighton K.C."/>
            <person name="Wilkins M.J."/>
        </authorList>
    </citation>
    <scope>NUCLEOTIDE SEQUENCE [LARGE SCALE GENOMIC DNA]</scope>
    <source>
        <strain evidence="4">Athens1014_28</strain>
    </source>
</reference>
<keyword evidence="3" id="KW-0324">Glycolysis</keyword>
<protein>
    <recommendedName>
        <fullName evidence="3">Triosephosphate isomerase</fullName>
        <ecNumber evidence="3">5.3.1.1</ecNumber>
    </recommendedName>
</protein>
<sequence length="247" mass="27346">MRRPIVIGNWKMFGNLSDAIILATSIRDGIENFSNLEVVLCPPAIFLAPVSEVIHRETENIALGAQNIHYLSEGEYTGEISAKMIKNIAEYVIIGHSERRKYFSETSEIVSRKVATAIDAEISPIICVGETEKSSSSADKVISELKKLLSDTKKSDYEKVVIAYEPIWAVGAKEPATPEYAAKVMSAIREVVGLKTSIVYGGAVDFANVYEFVRRPEIDGVLVGRASLRAKEFIKICRIVSEYKKII</sequence>
<dbReference type="UniPathway" id="UPA00138"/>
<dbReference type="GO" id="GO:0005829">
    <property type="term" value="C:cytosol"/>
    <property type="evidence" value="ECO:0007669"/>
    <property type="project" value="TreeGrafter"/>
</dbReference>
<name>A0A554LP67_9BACT</name>
<comment type="pathway">
    <text evidence="3">Carbohydrate biosynthesis; gluconeogenesis.</text>
</comment>
<dbReference type="EC" id="5.3.1.1" evidence="3"/>
<dbReference type="GO" id="GO:0006096">
    <property type="term" value="P:glycolytic process"/>
    <property type="evidence" value="ECO:0007669"/>
    <property type="project" value="UniProtKB-UniRule"/>
</dbReference>
<dbReference type="GO" id="GO:0019563">
    <property type="term" value="P:glycerol catabolic process"/>
    <property type="evidence" value="ECO:0007669"/>
    <property type="project" value="TreeGrafter"/>
</dbReference>
<dbReference type="GO" id="GO:0004807">
    <property type="term" value="F:triose-phosphate isomerase activity"/>
    <property type="evidence" value="ECO:0007669"/>
    <property type="project" value="UniProtKB-UniRule"/>
</dbReference>
<dbReference type="Gene3D" id="3.20.20.70">
    <property type="entry name" value="Aldolase class I"/>
    <property type="match status" value="1"/>
</dbReference>
<dbReference type="UniPathway" id="UPA00109">
    <property type="reaction ID" value="UER00189"/>
</dbReference>
<dbReference type="PROSITE" id="PS51440">
    <property type="entry name" value="TIM_2"/>
    <property type="match status" value="1"/>
</dbReference>
<keyword evidence="3" id="KW-0312">Gluconeogenesis</keyword>
<organism evidence="4 5">
    <name type="scientific">Candidatus Berkelbacteria bacterium Athens1014_28</name>
    <dbReference type="NCBI Taxonomy" id="2017145"/>
    <lineage>
        <taxon>Bacteria</taxon>
        <taxon>Candidatus Berkelbacteria</taxon>
    </lineage>
</organism>
<dbReference type="AlphaFoldDB" id="A0A554LP67"/>
<dbReference type="GO" id="GO:0006094">
    <property type="term" value="P:gluconeogenesis"/>
    <property type="evidence" value="ECO:0007669"/>
    <property type="project" value="UniProtKB-UniPathway"/>
</dbReference>
<comment type="subunit">
    <text evidence="3">Homodimer.</text>
</comment>
<proteinExistence type="inferred from homology"/>
<dbReference type="NCBIfam" id="TIGR00419">
    <property type="entry name" value="tim"/>
    <property type="match status" value="1"/>
</dbReference>
<dbReference type="Proteomes" id="UP000316495">
    <property type="component" value="Unassembled WGS sequence"/>
</dbReference>
<dbReference type="SUPFAM" id="SSF51351">
    <property type="entry name" value="Triosephosphate isomerase (TIM)"/>
    <property type="match status" value="1"/>
</dbReference>
<dbReference type="PANTHER" id="PTHR21139:SF42">
    <property type="entry name" value="TRIOSEPHOSPHATE ISOMERASE"/>
    <property type="match status" value="1"/>
</dbReference>
<dbReference type="EMBL" id="VMGN01000008">
    <property type="protein sequence ID" value="TSC94685.1"/>
    <property type="molecule type" value="Genomic_DNA"/>
</dbReference>
<comment type="pathway">
    <text evidence="3">Carbohydrate degradation; glycolysis; D-glyceraldehyde 3-phosphate from glycerone phosphate: step 1/1.</text>
</comment>
<dbReference type="InterPro" id="IPR035990">
    <property type="entry name" value="TIM_sf"/>
</dbReference>
<evidence type="ECO:0000256" key="2">
    <source>
        <dbReference type="ARBA" id="ARBA00023235"/>
    </source>
</evidence>
<accession>A0A554LP67</accession>
<comment type="caution">
    <text evidence="4">The sequence shown here is derived from an EMBL/GenBank/DDBJ whole genome shotgun (WGS) entry which is preliminary data.</text>
</comment>
<evidence type="ECO:0000256" key="3">
    <source>
        <dbReference type="RuleBase" id="RU363013"/>
    </source>
</evidence>
<keyword evidence="3" id="KW-0963">Cytoplasm</keyword>
<dbReference type="Pfam" id="PF00121">
    <property type="entry name" value="TIM"/>
    <property type="match status" value="1"/>
</dbReference>
<dbReference type="InterPro" id="IPR000652">
    <property type="entry name" value="Triosephosphate_isomerase"/>
</dbReference>
<comment type="similarity">
    <text evidence="1 3">Belongs to the triosephosphate isomerase family.</text>
</comment>
<evidence type="ECO:0000313" key="5">
    <source>
        <dbReference type="Proteomes" id="UP000316495"/>
    </source>
</evidence>
<dbReference type="CDD" id="cd00311">
    <property type="entry name" value="TIM"/>
    <property type="match status" value="1"/>
</dbReference>